<evidence type="ECO:0000256" key="7">
    <source>
        <dbReference type="SAM" id="Coils"/>
    </source>
</evidence>
<dbReference type="InterPro" id="IPR001611">
    <property type="entry name" value="Leu-rich_rpt"/>
</dbReference>
<keyword evidence="2" id="KW-0433">Leucine-rich repeat</keyword>
<dbReference type="InterPro" id="IPR058922">
    <property type="entry name" value="WHD_DRP"/>
</dbReference>
<evidence type="ECO:0000256" key="2">
    <source>
        <dbReference type="ARBA" id="ARBA00022614"/>
    </source>
</evidence>
<dbReference type="Gene3D" id="3.40.50.300">
    <property type="entry name" value="P-loop containing nucleotide triphosphate hydrolases"/>
    <property type="match status" value="1"/>
</dbReference>
<dbReference type="SUPFAM" id="SSF52058">
    <property type="entry name" value="L domain-like"/>
    <property type="match status" value="1"/>
</dbReference>
<dbReference type="GO" id="GO:0006952">
    <property type="term" value="P:defense response"/>
    <property type="evidence" value="ECO:0007669"/>
    <property type="project" value="UniProtKB-KW"/>
</dbReference>
<dbReference type="GO" id="GO:0005524">
    <property type="term" value="F:ATP binding"/>
    <property type="evidence" value="ECO:0007669"/>
    <property type="project" value="UniProtKB-KW"/>
</dbReference>
<dbReference type="InterPro" id="IPR042197">
    <property type="entry name" value="Apaf_helical"/>
</dbReference>
<dbReference type="PRINTS" id="PR00364">
    <property type="entry name" value="DISEASERSIST"/>
</dbReference>
<reference evidence="10" key="1">
    <citation type="submission" date="2020-01" db="EMBL/GenBank/DDBJ databases">
        <authorList>
            <person name="Mishra B."/>
        </authorList>
    </citation>
    <scope>NUCLEOTIDE SEQUENCE [LARGE SCALE GENOMIC DNA]</scope>
</reference>
<dbReference type="EMBL" id="CACVBM020001607">
    <property type="protein sequence ID" value="CAA7055705.1"/>
    <property type="molecule type" value="Genomic_DNA"/>
</dbReference>
<dbReference type="InterPro" id="IPR036388">
    <property type="entry name" value="WH-like_DNA-bd_sf"/>
</dbReference>
<evidence type="ECO:0000259" key="9">
    <source>
        <dbReference type="Pfam" id="PF23559"/>
    </source>
</evidence>
<evidence type="ECO:0000313" key="10">
    <source>
        <dbReference type="EMBL" id="CAA7055705.1"/>
    </source>
</evidence>
<feature type="domain" description="NB-ARC" evidence="8">
    <location>
        <begin position="161"/>
        <end position="326"/>
    </location>
</feature>
<evidence type="ECO:0000256" key="1">
    <source>
        <dbReference type="ARBA" id="ARBA00008894"/>
    </source>
</evidence>
<comment type="caution">
    <text evidence="10">The sequence shown here is derived from an EMBL/GenBank/DDBJ whole genome shotgun (WGS) entry which is preliminary data.</text>
</comment>
<dbReference type="FunFam" id="1.10.8.430:FF:000003">
    <property type="entry name" value="Probable disease resistance protein At5g66910"/>
    <property type="match status" value="1"/>
</dbReference>
<dbReference type="Gene3D" id="3.80.10.10">
    <property type="entry name" value="Ribonuclease Inhibitor"/>
    <property type="match status" value="1"/>
</dbReference>
<feature type="coiled-coil region" evidence="7">
    <location>
        <begin position="29"/>
        <end position="63"/>
    </location>
</feature>
<keyword evidence="5" id="KW-0611">Plant defense</keyword>
<dbReference type="Gene3D" id="1.10.8.430">
    <property type="entry name" value="Helical domain of apoptotic protease-activating factors"/>
    <property type="match status" value="1"/>
</dbReference>
<evidence type="ECO:0000259" key="8">
    <source>
        <dbReference type="Pfam" id="PF00931"/>
    </source>
</evidence>
<dbReference type="FunFam" id="1.10.10.10:FF:000322">
    <property type="entry name" value="Probable disease resistance protein At1g63360"/>
    <property type="match status" value="1"/>
</dbReference>
<keyword evidence="11" id="KW-1185">Reference proteome</keyword>
<evidence type="ECO:0000256" key="3">
    <source>
        <dbReference type="ARBA" id="ARBA00022737"/>
    </source>
</evidence>
<keyword evidence="6" id="KW-0067">ATP-binding</keyword>
<keyword evidence="3" id="KW-0677">Repeat</keyword>
<dbReference type="SUPFAM" id="SSF52540">
    <property type="entry name" value="P-loop containing nucleoside triphosphate hydrolases"/>
    <property type="match status" value="1"/>
</dbReference>
<evidence type="ECO:0000256" key="6">
    <source>
        <dbReference type="ARBA" id="ARBA00022840"/>
    </source>
</evidence>
<dbReference type="Gene3D" id="1.10.10.10">
    <property type="entry name" value="Winged helix-like DNA-binding domain superfamily/Winged helix DNA-binding domain"/>
    <property type="match status" value="1"/>
</dbReference>
<keyword evidence="4" id="KW-0547">Nucleotide-binding</keyword>
<evidence type="ECO:0000313" key="11">
    <source>
        <dbReference type="Proteomes" id="UP000467841"/>
    </source>
</evidence>
<dbReference type="InterPro" id="IPR032675">
    <property type="entry name" value="LRR_dom_sf"/>
</dbReference>
<feature type="domain" description="Disease resistance protein winged helix" evidence="9">
    <location>
        <begin position="413"/>
        <end position="488"/>
    </location>
</feature>
<sequence length="859" mass="96677">MGGICSLNLSCDQALNQVCGCFFGGENYIHMMKANLEALEKTMQELKERRDDLLRRVSIEEDKGLERLSQVEGWFSRVKGIESQVKDLLKDKSMETRRLCMLGYCSKKCTSSYKYGKKVCKKLKEVKELLSKGVFEVVAEIAPVPKVGMQHIQTTVGLDFMVEKAWNSIMNGERKTLGLYGMGGVGKTTLLARINNKFVEAVNGFDIVIWVVVSKDLQIGSIQNQILGRLHPDKEWEGEREEKKASSIYNILKKKKFVLLLDDLWSEVDLNKIGVPPPRDNGSKIVFTTRSREVCKDMKADDEMKVECLSAEDAWELFQNTVGEAPLRGHQDIPALARRVAEKCCGLPLALNVIGKAMASKDDVHEWRHAIDLLNTCSHEFPGMEEKILSILKFSYDGLGEENVKSCFLYCSLFPEDFEIDKEELIEYWIGEGFINGNRDEDGSNNQGHAIIGSLVRAHLLVEVEMKMVHMVGIKEKVKMHDVIREMALWIGSNFGKEEERLCAKSGTQLRCIPNDINWKVVRRISLMSNQIKEISCCPSECSNLSTVLLRNNKLKAISGEFFQFMRALVVLDLSGNFDLRRLPNEISSLSSLQYLNLSSTRIRSLPVGLKGLGKLISLDLEGTSSLKNTYGIVSGLLNLQVLKLYGSAFYIDAALVEELELLEHLKILTATVKDALVLESIQGVDQLASSIRYLCLRDVSAEVVILNTVALGGLQRLEIEDCYISEIKMDWESKEGEEFLCSSSLGFKHLSAANIHNLEGPKDLSWLLFAQNLRYLKVFGSSSIEEIINNEKGMSISDLHPHISVPFGKLESLELYYLDQLERISSNPLVLPNLKSFYVSNCPKLPKAATELPRREQE</sequence>
<dbReference type="InterPro" id="IPR002182">
    <property type="entry name" value="NB-ARC"/>
</dbReference>
<dbReference type="GO" id="GO:0043531">
    <property type="term" value="F:ADP binding"/>
    <property type="evidence" value="ECO:0007669"/>
    <property type="project" value="InterPro"/>
</dbReference>
<dbReference type="PANTHER" id="PTHR33463:SF220">
    <property type="entry name" value="NB-ARC DOMAIN-CONTAINING PROTEIN"/>
    <property type="match status" value="1"/>
</dbReference>
<dbReference type="InterPro" id="IPR050905">
    <property type="entry name" value="Plant_NBS-LRR"/>
</dbReference>
<protein>
    <submittedName>
        <fullName evidence="10">Uncharacterized protein</fullName>
    </submittedName>
</protein>
<proteinExistence type="inferred from homology"/>
<dbReference type="PANTHER" id="PTHR33463">
    <property type="entry name" value="NB-ARC DOMAIN-CONTAINING PROTEIN-RELATED"/>
    <property type="match status" value="1"/>
</dbReference>
<comment type="similarity">
    <text evidence="1">Belongs to the disease resistance NB-LRR family.</text>
</comment>
<keyword evidence="7" id="KW-0175">Coiled coil</keyword>
<dbReference type="AlphaFoldDB" id="A0A6D2L7X0"/>
<dbReference type="InterPro" id="IPR027417">
    <property type="entry name" value="P-loop_NTPase"/>
</dbReference>
<accession>A0A6D2L7X0</accession>
<dbReference type="Pfam" id="PF23559">
    <property type="entry name" value="WHD_DRP"/>
    <property type="match status" value="1"/>
</dbReference>
<dbReference type="Pfam" id="PF00931">
    <property type="entry name" value="NB-ARC"/>
    <property type="match status" value="1"/>
</dbReference>
<evidence type="ECO:0000256" key="5">
    <source>
        <dbReference type="ARBA" id="ARBA00022821"/>
    </source>
</evidence>
<dbReference type="FunFam" id="3.40.50.300:FF:001091">
    <property type="entry name" value="Probable disease resistance protein At1g61300"/>
    <property type="match status" value="1"/>
</dbReference>
<organism evidence="10 11">
    <name type="scientific">Microthlaspi erraticum</name>
    <dbReference type="NCBI Taxonomy" id="1685480"/>
    <lineage>
        <taxon>Eukaryota</taxon>
        <taxon>Viridiplantae</taxon>
        <taxon>Streptophyta</taxon>
        <taxon>Embryophyta</taxon>
        <taxon>Tracheophyta</taxon>
        <taxon>Spermatophyta</taxon>
        <taxon>Magnoliopsida</taxon>
        <taxon>eudicotyledons</taxon>
        <taxon>Gunneridae</taxon>
        <taxon>Pentapetalae</taxon>
        <taxon>rosids</taxon>
        <taxon>malvids</taxon>
        <taxon>Brassicales</taxon>
        <taxon>Brassicaceae</taxon>
        <taxon>Coluteocarpeae</taxon>
        <taxon>Microthlaspi</taxon>
    </lineage>
</organism>
<name>A0A6D2L7X0_9BRAS</name>
<evidence type="ECO:0000256" key="4">
    <source>
        <dbReference type="ARBA" id="ARBA00022741"/>
    </source>
</evidence>
<dbReference type="Pfam" id="PF13855">
    <property type="entry name" value="LRR_8"/>
    <property type="match status" value="1"/>
</dbReference>
<gene>
    <name evidence="10" type="ORF">MERR_LOCUS42941</name>
</gene>
<dbReference type="OrthoDB" id="664960at2759"/>
<dbReference type="Proteomes" id="UP000467841">
    <property type="component" value="Unassembled WGS sequence"/>
</dbReference>